<protein>
    <submittedName>
        <fullName evidence="1">Uncharacterized protein</fullName>
    </submittedName>
</protein>
<reference evidence="1 2" key="1">
    <citation type="journal article" date="2022" name="Hortic Res">
        <title>A haplotype resolved chromosomal level avocado genome allows analysis of novel avocado genes.</title>
        <authorList>
            <person name="Nath O."/>
            <person name="Fletcher S.J."/>
            <person name="Hayward A."/>
            <person name="Shaw L.M."/>
            <person name="Masouleh A.K."/>
            <person name="Furtado A."/>
            <person name="Henry R.J."/>
            <person name="Mitter N."/>
        </authorList>
    </citation>
    <scope>NUCLEOTIDE SEQUENCE [LARGE SCALE GENOMIC DNA]</scope>
    <source>
        <strain evidence="2">cv. Hass</strain>
    </source>
</reference>
<evidence type="ECO:0000313" key="2">
    <source>
        <dbReference type="Proteomes" id="UP001234297"/>
    </source>
</evidence>
<accession>A0ACC2M9M3</accession>
<gene>
    <name evidence="1" type="ORF">MRB53_004239</name>
</gene>
<dbReference type="EMBL" id="CM056810">
    <property type="protein sequence ID" value="KAJ8642491.1"/>
    <property type="molecule type" value="Genomic_DNA"/>
</dbReference>
<name>A0ACC2M9M3_PERAE</name>
<organism evidence="1 2">
    <name type="scientific">Persea americana</name>
    <name type="common">Avocado</name>
    <dbReference type="NCBI Taxonomy" id="3435"/>
    <lineage>
        <taxon>Eukaryota</taxon>
        <taxon>Viridiplantae</taxon>
        <taxon>Streptophyta</taxon>
        <taxon>Embryophyta</taxon>
        <taxon>Tracheophyta</taxon>
        <taxon>Spermatophyta</taxon>
        <taxon>Magnoliopsida</taxon>
        <taxon>Magnoliidae</taxon>
        <taxon>Laurales</taxon>
        <taxon>Lauraceae</taxon>
        <taxon>Persea</taxon>
    </lineage>
</organism>
<proteinExistence type="predicted"/>
<sequence length="89" mass="10452">MNVFLITVTGISSNMHMPRTCVLYLDWLQLIVLGVQFFIFICYNHLQAMRSRLTATKNCLSWIVKNLFGRCLPRLDLFIVWRIEICNPS</sequence>
<evidence type="ECO:0000313" key="1">
    <source>
        <dbReference type="EMBL" id="KAJ8642491.1"/>
    </source>
</evidence>
<comment type="caution">
    <text evidence="1">The sequence shown here is derived from an EMBL/GenBank/DDBJ whole genome shotgun (WGS) entry which is preliminary data.</text>
</comment>
<dbReference type="Proteomes" id="UP001234297">
    <property type="component" value="Chromosome 2"/>
</dbReference>
<keyword evidence="2" id="KW-1185">Reference proteome</keyword>